<evidence type="ECO:0000256" key="8">
    <source>
        <dbReference type="SAM" id="MobiDB-lite"/>
    </source>
</evidence>
<accession>A0A8B8EV42</accession>
<dbReference type="Pfam" id="PF00135">
    <property type="entry name" value="COesterase"/>
    <property type="match status" value="1"/>
</dbReference>
<keyword evidence="10" id="KW-0732">Signal</keyword>
<dbReference type="InterPro" id="IPR051093">
    <property type="entry name" value="Neuroligin/BSAL"/>
</dbReference>
<comment type="subcellular location">
    <subcellularLocation>
        <location evidence="1">Cell membrane</location>
        <topology evidence="1">Single-pass type I membrane protein</topology>
    </subcellularLocation>
</comment>
<feature type="region of interest" description="Disordered" evidence="8">
    <location>
        <begin position="621"/>
        <end position="660"/>
    </location>
</feature>
<evidence type="ECO:0000313" key="12">
    <source>
        <dbReference type="Proteomes" id="UP000694844"/>
    </source>
</evidence>
<evidence type="ECO:0000313" key="13">
    <source>
        <dbReference type="RefSeq" id="XP_022343839.1"/>
    </source>
</evidence>
<organism evidence="12 13">
    <name type="scientific">Crassostrea virginica</name>
    <name type="common">Eastern oyster</name>
    <dbReference type="NCBI Taxonomy" id="6565"/>
    <lineage>
        <taxon>Eukaryota</taxon>
        <taxon>Metazoa</taxon>
        <taxon>Spiralia</taxon>
        <taxon>Lophotrochozoa</taxon>
        <taxon>Mollusca</taxon>
        <taxon>Bivalvia</taxon>
        <taxon>Autobranchia</taxon>
        <taxon>Pteriomorphia</taxon>
        <taxon>Ostreida</taxon>
        <taxon>Ostreoidea</taxon>
        <taxon>Ostreidae</taxon>
        <taxon>Crassostrea</taxon>
    </lineage>
</organism>
<dbReference type="PANTHER" id="PTHR43903">
    <property type="entry name" value="NEUROLIGIN"/>
    <property type="match status" value="1"/>
</dbReference>
<comment type="similarity">
    <text evidence="2">Belongs to the type-B carboxylesterase/lipase family.</text>
</comment>
<dbReference type="GO" id="GO:0007155">
    <property type="term" value="P:cell adhesion"/>
    <property type="evidence" value="ECO:0007669"/>
    <property type="project" value="UniProtKB-KW"/>
</dbReference>
<feature type="compositionally biased region" description="Polar residues" evidence="8">
    <location>
        <begin position="754"/>
        <end position="766"/>
    </location>
</feature>
<feature type="chain" id="PRO_5034511385" evidence="10">
    <location>
        <begin position="25"/>
        <end position="857"/>
    </location>
</feature>
<feature type="transmembrane region" description="Helical" evidence="9">
    <location>
        <begin position="684"/>
        <end position="707"/>
    </location>
</feature>
<protein>
    <submittedName>
        <fullName evidence="13">Neuroligin-4, X-linked-like isoform X1</fullName>
    </submittedName>
</protein>
<evidence type="ECO:0000256" key="9">
    <source>
        <dbReference type="SAM" id="Phobius"/>
    </source>
</evidence>
<keyword evidence="9" id="KW-1133">Transmembrane helix</keyword>
<name>A0A8B8EV42_CRAVI</name>
<dbReference type="InterPro" id="IPR000460">
    <property type="entry name" value="Nlgn"/>
</dbReference>
<reference evidence="13" key="1">
    <citation type="submission" date="2025-08" db="UniProtKB">
        <authorList>
            <consortium name="RefSeq"/>
        </authorList>
    </citation>
    <scope>IDENTIFICATION</scope>
    <source>
        <tissue evidence="13">Whole sample</tissue>
    </source>
</reference>
<feature type="region of interest" description="Disordered" evidence="8">
    <location>
        <begin position="588"/>
        <end position="609"/>
    </location>
</feature>
<evidence type="ECO:0000256" key="6">
    <source>
        <dbReference type="ARBA" id="ARBA00023157"/>
    </source>
</evidence>
<keyword evidence="12" id="KW-1185">Reference proteome</keyword>
<evidence type="ECO:0000256" key="5">
    <source>
        <dbReference type="ARBA" id="ARBA00023136"/>
    </source>
</evidence>
<dbReference type="InterPro" id="IPR029058">
    <property type="entry name" value="AB_hydrolase_fold"/>
</dbReference>
<evidence type="ECO:0000256" key="3">
    <source>
        <dbReference type="ARBA" id="ARBA00022475"/>
    </source>
</evidence>
<keyword evidence="3" id="KW-1003">Cell membrane</keyword>
<evidence type="ECO:0000256" key="7">
    <source>
        <dbReference type="ARBA" id="ARBA00023180"/>
    </source>
</evidence>
<proteinExistence type="inferred from homology"/>
<dbReference type="OrthoDB" id="3200163at2759"/>
<sequence length="857" mass="96212">MKAEHSKICVFVVTFFTMVTCSICNSKITRDIGNLFSYRNGNLKGFLIMFPNTRLHPVDRILGMTYAVPKSLFGVSDKYLNRTTAVQKLISEPPLCYQRDGNLIYKVKDMCWKRATNLNRLGLLQQNVLSESCLTLTMAVPTQKTDWTDTTPFAVMVFVHGESYEIGTGNAYDGSVLASYGDVIVITINYRLGVLGFLNTGHSTAQGNQALMDILAVLQWVQDNIRAFNGDPNKVTLFGHGHGAALVNILTFSSLTEQGKYFQRAVIQSGSALSPWAVSYDAHSCAQWLARNVNCSSFTNDIEGLTKCLRSRSAQDLVNSSPAAPKYHSCMAPSPNPYGEIFRAPVEKLMKESRNTFTSIPVIFGVTSSEAYMYLKQKELTDGISEQRKSQIIRTFVLNNFQYNRQKIFDILYHQYTSWDTVQTEFTRRDNILQLLSDGLYVAPLVKMAQEHSLSTDTYFYAFTHATVSDTAQYHNWTSAVHGDELAYIFGAPLVEGVTPFSDKFTPQEKVISQTMMRYWTNFAKTGDPNKPDGELTFEQKLRSDPGWPKYNRSEQSFLHFGSNTTVSSHYRGKELSLWLDLIPKLNKPAKPNPDPREHELRDQNNMASFDEPHRLITNFKKIFPPHPPIPPPTLPPVPDTHYPNGDPTYSNPKTKREDPLEQIKPPAEERPEQQSGLSNSVPLSITVAIGCSLLFVNILLFSAVYYQRRRIQRLNREAIEQEQNDDNDFPDIGQKPQKENSASKEPPDRDSSVDPQSKPNIQSNPLYTVISKTPCDLAQESSHESLSTLSCASSGVNQKNAVNHKSGVVPALPRDCPVIQKDNIPNSKYAANSSLSKEKMNNVRNSTTTHDTITVV</sequence>
<keyword evidence="5 9" id="KW-0472">Membrane</keyword>
<keyword evidence="7" id="KW-0325">Glycoprotein</keyword>
<feature type="compositionally biased region" description="Basic and acidic residues" evidence="8">
    <location>
        <begin position="594"/>
        <end position="603"/>
    </location>
</feature>
<dbReference type="AlphaFoldDB" id="A0A8B8EV42"/>
<keyword evidence="9" id="KW-0812">Transmembrane</keyword>
<keyword evidence="6" id="KW-1015">Disulfide bond</keyword>
<dbReference type="Gene3D" id="3.40.50.1820">
    <property type="entry name" value="alpha/beta hydrolase"/>
    <property type="match status" value="1"/>
</dbReference>
<feature type="compositionally biased region" description="Basic and acidic residues" evidence="8">
    <location>
        <begin position="737"/>
        <end position="753"/>
    </location>
</feature>
<feature type="signal peptide" evidence="10">
    <location>
        <begin position="1"/>
        <end position="24"/>
    </location>
</feature>
<evidence type="ECO:0000256" key="10">
    <source>
        <dbReference type="SAM" id="SignalP"/>
    </source>
</evidence>
<dbReference type="PRINTS" id="PR01090">
    <property type="entry name" value="NEUROLIGIN"/>
</dbReference>
<dbReference type="RefSeq" id="XP_022343839.1">
    <property type="nucleotide sequence ID" value="XM_022488131.1"/>
</dbReference>
<evidence type="ECO:0000259" key="11">
    <source>
        <dbReference type="Pfam" id="PF00135"/>
    </source>
</evidence>
<dbReference type="Proteomes" id="UP000694844">
    <property type="component" value="Chromosome 5"/>
</dbReference>
<feature type="compositionally biased region" description="Pro residues" evidence="8">
    <location>
        <begin position="625"/>
        <end position="639"/>
    </location>
</feature>
<evidence type="ECO:0000256" key="4">
    <source>
        <dbReference type="ARBA" id="ARBA00022889"/>
    </source>
</evidence>
<dbReference type="GO" id="GO:0005886">
    <property type="term" value="C:plasma membrane"/>
    <property type="evidence" value="ECO:0007669"/>
    <property type="project" value="UniProtKB-SubCell"/>
</dbReference>
<feature type="region of interest" description="Disordered" evidence="8">
    <location>
        <begin position="722"/>
        <end position="766"/>
    </location>
</feature>
<dbReference type="InterPro" id="IPR002018">
    <property type="entry name" value="CarbesteraseB"/>
</dbReference>
<dbReference type="SUPFAM" id="SSF53474">
    <property type="entry name" value="alpha/beta-Hydrolases"/>
    <property type="match status" value="1"/>
</dbReference>
<dbReference type="GO" id="GO:0042043">
    <property type="term" value="F:neurexin family protein binding"/>
    <property type="evidence" value="ECO:0007669"/>
    <property type="project" value="InterPro"/>
</dbReference>
<evidence type="ECO:0000256" key="1">
    <source>
        <dbReference type="ARBA" id="ARBA00004251"/>
    </source>
</evidence>
<gene>
    <name evidence="13" type="primary">LOC111136947</name>
</gene>
<keyword evidence="4" id="KW-0130">Cell adhesion</keyword>
<evidence type="ECO:0000256" key="2">
    <source>
        <dbReference type="ARBA" id="ARBA00005964"/>
    </source>
</evidence>
<dbReference type="KEGG" id="cvn:111136947"/>
<feature type="domain" description="Carboxylesterase type B" evidence="11">
    <location>
        <begin position="106"/>
        <end position="579"/>
    </location>
</feature>
<dbReference type="GeneID" id="111136947"/>